<evidence type="ECO:0000313" key="2">
    <source>
        <dbReference type="Proteomes" id="UP000593567"/>
    </source>
</evidence>
<keyword evidence="2" id="KW-1185">Reference proteome</keyword>
<protein>
    <submittedName>
        <fullName evidence="1">Uncharacterized protein</fullName>
    </submittedName>
</protein>
<dbReference type="Proteomes" id="UP000593567">
    <property type="component" value="Unassembled WGS sequence"/>
</dbReference>
<dbReference type="EMBL" id="VXIV02000402">
    <property type="protein sequence ID" value="KAF6038523.1"/>
    <property type="molecule type" value="Genomic_DNA"/>
</dbReference>
<organism evidence="1 2">
    <name type="scientific">Bugula neritina</name>
    <name type="common">Brown bryozoan</name>
    <name type="synonym">Sertularia neritina</name>
    <dbReference type="NCBI Taxonomy" id="10212"/>
    <lineage>
        <taxon>Eukaryota</taxon>
        <taxon>Metazoa</taxon>
        <taxon>Spiralia</taxon>
        <taxon>Lophotrochozoa</taxon>
        <taxon>Bryozoa</taxon>
        <taxon>Gymnolaemata</taxon>
        <taxon>Cheilostomatida</taxon>
        <taxon>Flustrina</taxon>
        <taxon>Buguloidea</taxon>
        <taxon>Bugulidae</taxon>
        <taxon>Bugula</taxon>
    </lineage>
</organism>
<gene>
    <name evidence="1" type="ORF">EB796_003164</name>
</gene>
<accession>A0A7J7KJS8</accession>
<proteinExistence type="predicted"/>
<comment type="caution">
    <text evidence="1">The sequence shown here is derived from an EMBL/GenBank/DDBJ whole genome shotgun (WGS) entry which is preliminary data.</text>
</comment>
<reference evidence="1" key="1">
    <citation type="submission" date="2020-06" db="EMBL/GenBank/DDBJ databases">
        <title>Draft genome of Bugula neritina, a colonial animal packing powerful symbionts and potential medicines.</title>
        <authorList>
            <person name="Rayko M."/>
        </authorList>
    </citation>
    <scope>NUCLEOTIDE SEQUENCE [LARGE SCALE GENOMIC DNA]</scope>
    <source>
        <strain evidence="1">Kwan_BN1</strain>
    </source>
</reference>
<dbReference type="AlphaFoldDB" id="A0A7J7KJS8"/>
<evidence type="ECO:0000313" key="1">
    <source>
        <dbReference type="EMBL" id="KAF6038523.1"/>
    </source>
</evidence>
<name>A0A7J7KJS8_BUGNE</name>
<sequence>MQVTTVSGCFITQAQITFKKIHCKVNWKENSAVRTIFPWEKVYRKENSNWKDSRTYTRSYRCSGGNVPVIEAPLEEEEPPKEEEIVLDPLDVMMVMVKDR</sequence>